<dbReference type="PANTHER" id="PTHR21780:SF0">
    <property type="entry name" value="TRANSMEMBRANE PROTEIN 209"/>
    <property type="match status" value="1"/>
</dbReference>
<dbReference type="GO" id="GO:0016020">
    <property type="term" value="C:membrane"/>
    <property type="evidence" value="ECO:0007669"/>
    <property type="project" value="TreeGrafter"/>
</dbReference>
<name>A0A8C4PW66_EPTBU</name>
<keyword evidence="3" id="KW-0472">Membrane</keyword>
<feature type="compositionally biased region" description="Polar residues" evidence="2">
    <location>
        <begin position="199"/>
        <end position="230"/>
    </location>
</feature>
<protein>
    <recommendedName>
        <fullName evidence="1">Transmembrane protein 209</fullName>
    </recommendedName>
</protein>
<sequence>MKLRSIAASPFSRGMTQTRVSRLQDAVQVRAQRRSPGMTVLAEYRAGQLARRRGLFLAGGLLSLAAAALCGLELSSHVMSVHFGSYYFIIYYIVCALATLFLANTAFDFWRYFRCSSPIVGGPYSPPGTTAESSPSSQLLSSHSSPRSPASQGQSVLCYSPGRPLSPPRLSPNSLETTYHLPTQITPPASTPGHATRLSPPSTFTQLPCAQAANSSPPFNTSLTSLPWSEQQDPSSVLRFRQSCSPSMCNSTEMINNVNMDHNYHQSNSGLEEDWSWLGFHEETVSSGGALWSYNHSPTDIMQGLRKYQYQPACRSPTPSARSNDDTDLGSRQASEEVWVKLGVSRRQLEKLYYWMGSLRNWISETILVPLVKEGESVNSHLRRLGCAELQIGESSITSLKQAAVVKSSQIPSLNHVLQYLDVSANQDYLWERIRELANGGCLSSFRWNGGGDYRKRKWHTDLPTDCAIIMHVLSTYLDSRLPPNPRYPDGKTFTLQYFVQAPDKPDTENKNSFCIYQNNINPPHYQLVYQGHIYDVSKGRNNMFCTILMFLHIIKTKESGMLGRANLGMSGVNILWIFDEH</sequence>
<dbReference type="InterPro" id="IPR019176">
    <property type="entry name" value="Cytochrome_B561-rel"/>
</dbReference>
<organism evidence="4 5">
    <name type="scientific">Eptatretus burgeri</name>
    <name type="common">Inshore hagfish</name>
    <dbReference type="NCBI Taxonomy" id="7764"/>
    <lineage>
        <taxon>Eukaryota</taxon>
        <taxon>Metazoa</taxon>
        <taxon>Chordata</taxon>
        <taxon>Craniata</taxon>
        <taxon>Vertebrata</taxon>
        <taxon>Cyclostomata</taxon>
        <taxon>Myxini</taxon>
        <taxon>Myxiniformes</taxon>
        <taxon>Myxinidae</taxon>
        <taxon>Eptatretinae</taxon>
        <taxon>Eptatretus</taxon>
    </lineage>
</organism>
<evidence type="ECO:0000256" key="2">
    <source>
        <dbReference type="SAM" id="MobiDB-lite"/>
    </source>
</evidence>
<keyword evidence="5" id="KW-1185">Reference proteome</keyword>
<keyword evidence="3" id="KW-1133">Transmembrane helix</keyword>
<evidence type="ECO:0000313" key="4">
    <source>
        <dbReference type="Ensembl" id="ENSEBUP00000000937.1"/>
    </source>
</evidence>
<dbReference type="Pfam" id="PF09786">
    <property type="entry name" value="CytochromB561_N"/>
    <property type="match status" value="1"/>
</dbReference>
<reference evidence="4" key="2">
    <citation type="submission" date="2025-09" db="UniProtKB">
        <authorList>
            <consortium name="Ensembl"/>
        </authorList>
    </citation>
    <scope>IDENTIFICATION</scope>
</reference>
<dbReference type="GeneTree" id="ENSGT00390000013963"/>
<reference evidence="4" key="1">
    <citation type="submission" date="2025-08" db="UniProtKB">
        <authorList>
            <consortium name="Ensembl"/>
        </authorList>
    </citation>
    <scope>IDENTIFICATION</scope>
</reference>
<feature type="transmembrane region" description="Helical" evidence="3">
    <location>
        <begin position="55"/>
        <end position="74"/>
    </location>
</feature>
<feature type="compositionally biased region" description="Polar residues" evidence="2">
    <location>
        <begin position="176"/>
        <end position="188"/>
    </location>
</feature>
<dbReference type="AlphaFoldDB" id="A0A8C4PW66"/>
<feature type="region of interest" description="Disordered" evidence="2">
    <location>
        <begin position="126"/>
        <end position="156"/>
    </location>
</feature>
<dbReference type="OMA" id="HAFLWRE"/>
<keyword evidence="3" id="KW-0812">Transmembrane</keyword>
<feature type="transmembrane region" description="Helical" evidence="3">
    <location>
        <begin position="86"/>
        <end position="107"/>
    </location>
</feature>
<dbReference type="Ensembl" id="ENSEBUT00000001249.1">
    <property type="protein sequence ID" value="ENSEBUP00000000937.1"/>
    <property type="gene ID" value="ENSEBUG00000000928.1"/>
</dbReference>
<dbReference type="PANTHER" id="PTHR21780">
    <property type="entry name" value="TRANSMEMBRANE PROTEIN 209"/>
    <property type="match status" value="1"/>
</dbReference>
<evidence type="ECO:0000313" key="5">
    <source>
        <dbReference type="Proteomes" id="UP000694388"/>
    </source>
</evidence>
<dbReference type="Proteomes" id="UP000694388">
    <property type="component" value="Unplaced"/>
</dbReference>
<accession>A0A8C4PW66</accession>
<feature type="compositionally biased region" description="Low complexity" evidence="2">
    <location>
        <begin position="133"/>
        <end position="151"/>
    </location>
</feature>
<evidence type="ECO:0000256" key="1">
    <source>
        <dbReference type="ARBA" id="ARBA00015032"/>
    </source>
</evidence>
<proteinExistence type="predicted"/>
<feature type="region of interest" description="Disordered" evidence="2">
    <location>
        <begin position="169"/>
        <end position="230"/>
    </location>
</feature>
<evidence type="ECO:0000256" key="3">
    <source>
        <dbReference type="SAM" id="Phobius"/>
    </source>
</evidence>